<evidence type="ECO:0000256" key="2">
    <source>
        <dbReference type="ARBA" id="ARBA00010817"/>
    </source>
</evidence>
<dbReference type="EC" id="3.2.2.21" evidence="3"/>
<dbReference type="GO" id="GO:0043916">
    <property type="term" value="F:DNA-7-methylguanine glycosylase activity"/>
    <property type="evidence" value="ECO:0007669"/>
    <property type="project" value="TreeGrafter"/>
</dbReference>
<dbReference type="PANTHER" id="PTHR43003">
    <property type="entry name" value="DNA-3-METHYLADENINE GLYCOSYLASE"/>
    <property type="match status" value="1"/>
</dbReference>
<evidence type="ECO:0000256" key="5">
    <source>
        <dbReference type="ARBA" id="ARBA00023204"/>
    </source>
</evidence>
<accession>A0A511V554</accession>
<evidence type="ECO:0000256" key="1">
    <source>
        <dbReference type="ARBA" id="ARBA00000086"/>
    </source>
</evidence>
<dbReference type="CDD" id="cd00056">
    <property type="entry name" value="ENDO3c"/>
    <property type="match status" value="1"/>
</dbReference>
<dbReference type="Gene3D" id="1.10.1670.40">
    <property type="match status" value="1"/>
</dbReference>
<evidence type="ECO:0000259" key="6">
    <source>
        <dbReference type="SMART" id="SM00478"/>
    </source>
</evidence>
<keyword evidence="5" id="KW-0234">DNA repair</keyword>
<dbReference type="InterPro" id="IPR003265">
    <property type="entry name" value="HhH-GPD_domain"/>
</dbReference>
<dbReference type="GO" id="GO:0005737">
    <property type="term" value="C:cytoplasm"/>
    <property type="evidence" value="ECO:0007669"/>
    <property type="project" value="TreeGrafter"/>
</dbReference>
<dbReference type="InterPro" id="IPR011257">
    <property type="entry name" value="DNA_glycosylase"/>
</dbReference>
<dbReference type="RefSeq" id="WP_146809340.1">
    <property type="nucleotide sequence ID" value="NZ_BJXX01000062.1"/>
</dbReference>
<dbReference type="EMBL" id="BJXX01000062">
    <property type="protein sequence ID" value="GEN34054.1"/>
    <property type="molecule type" value="Genomic_DNA"/>
</dbReference>
<dbReference type="GO" id="GO:0032131">
    <property type="term" value="F:alkylated DNA binding"/>
    <property type="evidence" value="ECO:0007669"/>
    <property type="project" value="TreeGrafter"/>
</dbReference>
<reference evidence="7 8" key="1">
    <citation type="submission" date="2019-07" db="EMBL/GenBank/DDBJ databases">
        <title>Whole genome shotgun sequence of Aneurinibacillus danicus NBRC 102444.</title>
        <authorList>
            <person name="Hosoyama A."/>
            <person name="Uohara A."/>
            <person name="Ohji S."/>
            <person name="Ichikawa N."/>
        </authorList>
    </citation>
    <scope>NUCLEOTIDE SEQUENCE [LARGE SCALE GENOMIC DNA]</scope>
    <source>
        <strain evidence="7 8">NBRC 102444</strain>
    </source>
</reference>
<dbReference type="OrthoDB" id="9785929at2"/>
<evidence type="ECO:0000313" key="7">
    <source>
        <dbReference type="EMBL" id="GEN34054.1"/>
    </source>
</evidence>
<sequence>MNSEVMNERTIMEGMAYLREADPVIARLIEMYGPYPWRPRSDYFAVLCESIVSQQLSVKAAAAISERVLRYFNGEWKPEVILSAPEEALRELGLSRSKVVYIKDLAAFCADGRLQLEALTSASNDEVVRQLIRVKGIGRWTAEMFLLFGMGRLNVFPVDDLGIKKAIQLHYGFAELPDKKQMLEIGARWFPYETLASLYLWQSLNNKPPV</sequence>
<dbReference type="GO" id="GO:0006307">
    <property type="term" value="P:DNA alkylation repair"/>
    <property type="evidence" value="ECO:0007669"/>
    <property type="project" value="TreeGrafter"/>
</dbReference>
<dbReference type="InterPro" id="IPR051912">
    <property type="entry name" value="Alkylbase_DNA_Glycosylase/TA"/>
</dbReference>
<evidence type="ECO:0000256" key="3">
    <source>
        <dbReference type="ARBA" id="ARBA00012000"/>
    </source>
</evidence>
<gene>
    <name evidence="7" type="ORF">ADA01nite_15140</name>
</gene>
<comment type="similarity">
    <text evidence="2">Belongs to the alkylbase DNA glycosidase AlkA family.</text>
</comment>
<name>A0A511V554_9BACL</name>
<dbReference type="GO" id="GO:0006285">
    <property type="term" value="P:base-excision repair, AP site formation"/>
    <property type="evidence" value="ECO:0007669"/>
    <property type="project" value="TreeGrafter"/>
</dbReference>
<dbReference type="GO" id="GO:0032993">
    <property type="term" value="C:protein-DNA complex"/>
    <property type="evidence" value="ECO:0007669"/>
    <property type="project" value="TreeGrafter"/>
</dbReference>
<comment type="caution">
    <text evidence="7">The sequence shown here is derived from an EMBL/GenBank/DDBJ whole genome shotgun (WGS) entry which is preliminary data.</text>
</comment>
<dbReference type="Gene3D" id="1.10.340.30">
    <property type="entry name" value="Hypothetical protein, domain 2"/>
    <property type="match status" value="1"/>
</dbReference>
<evidence type="ECO:0000313" key="8">
    <source>
        <dbReference type="Proteomes" id="UP000321157"/>
    </source>
</evidence>
<dbReference type="InterPro" id="IPR000035">
    <property type="entry name" value="Alkylbase_DNA_glycsylse_CS"/>
</dbReference>
<organism evidence="7 8">
    <name type="scientific">Aneurinibacillus danicus</name>
    <dbReference type="NCBI Taxonomy" id="267746"/>
    <lineage>
        <taxon>Bacteria</taxon>
        <taxon>Bacillati</taxon>
        <taxon>Bacillota</taxon>
        <taxon>Bacilli</taxon>
        <taxon>Bacillales</taxon>
        <taxon>Paenibacillaceae</taxon>
        <taxon>Aneurinibacillus group</taxon>
        <taxon>Aneurinibacillus</taxon>
    </lineage>
</organism>
<dbReference type="AlphaFoldDB" id="A0A511V554"/>
<keyword evidence="4" id="KW-0227">DNA damage</keyword>
<proteinExistence type="inferred from homology"/>
<dbReference type="Pfam" id="PF00730">
    <property type="entry name" value="HhH-GPD"/>
    <property type="match status" value="1"/>
</dbReference>
<dbReference type="SMART" id="SM00478">
    <property type="entry name" value="ENDO3c"/>
    <property type="match status" value="1"/>
</dbReference>
<keyword evidence="8" id="KW-1185">Reference proteome</keyword>
<comment type="catalytic activity">
    <reaction evidence="1">
        <text>Hydrolysis of alkylated DNA, releasing 3-methyladenine, 3-methylguanine, 7-methylguanine and 7-methyladenine.</text>
        <dbReference type="EC" id="3.2.2.21"/>
    </reaction>
</comment>
<dbReference type="FunFam" id="1.10.340.30:FF:000004">
    <property type="entry name" value="DNA-3-methyladenine glycosylase II"/>
    <property type="match status" value="1"/>
</dbReference>
<dbReference type="PANTHER" id="PTHR43003:SF5">
    <property type="entry name" value="DNA-3-METHYLADENINE GLYCOSYLASE"/>
    <property type="match status" value="1"/>
</dbReference>
<dbReference type="PROSITE" id="PS00516">
    <property type="entry name" value="ALKYLBASE_DNA_GLYCOS"/>
    <property type="match status" value="1"/>
</dbReference>
<dbReference type="Proteomes" id="UP000321157">
    <property type="component" value="Unassembled WGS sequence"/>
</dbReference>
<evidence type="ECO:0000256" key="4">
    <source>
        <dbReference type="ARBA" id="ARBA00022763"/>
    </source>
</evidence>
<dbReference type="SUPFAM" id="SSF48150">
    <property type="entry name" value="DNA-glycosylase"/>
    <property type="match status" value="1"/>
</dbReference>
<dbReference type="GO" id="GO:0008725">
    <property type="term" value="F:DNA-3-methyladenine glycosylase activity"/>
    <property type="evidence" value="ECO:0007669"/>
    <property type="project" value="TreeGrafter"/>
</dbReference>
<feature type="domain" description="HhH-GPD" evidence="6">
    <location>
        <begin position="52"/>
        <end position="205"/>
    </location>
</feature>
<protein>
    <recommendedName>
        <fullName evidence="3">DNA-3-methyladenine glycosylase II</fullName>
        <ecNumber evidence="3">3.2.2.21</ecNumber>
    </recommendedName>
</protein>